<dbReference type="AlphaFoldDB" id="A0A9P4UR00"/>
<evidence type="ECO:0000256" key="1">
    <source>
        <dbReference type="SAM" id="MobiDB-lite"/>
    </source>
</evidence>
<keyword evidence="3" id="KW-1185">Reference proteome</keyword>
<sequence length="132" mass="14596">MVDNGGQWGEDVRRRRWWRTSTCRCSGGHDEGWRALLQGDASRRLLPRGGEERSSSRCLAVGSVGIGTQSSREFESRCMRVSSRSPRRRRSSSSTAGYLDSRAKPHGDGEIELRCASPAGELPGCCCVRYGM</sequence>
<feature type="region of interest" description="Disordered" evidence="1">
    <location>
        <begin position="75"/>
        <end position="108"/>
    </location>
</feature>
<dbReference type="EMBL" id="MU003785">
    <property type="protein sequence ID" value="KAF2722056.1"/>
    <property type="molecule type" value="Genomic_DNA"/>
</dbReference>
<protein>
    <submittedName>
        <fullName evidence="2">Uncharacterized protein</fullName>
    </submittedName>
</protein>
<dbReference type="Proteomes" id="UP000799441">
    <property type="component" value="Unassembled WGS sequence"/>
</dbReference>
<gene>
    <name evidence="2" type="ORF">K431DRAFT_59386</name>
</gene>
<accession>A0A9P4UR00</accession>
<organism evidence="2 3">
    <name type="scientific">Polychaeton citri CBS 116435</name>
    <dbReference type="NCBI Taxonomy" id="1314669"/>
    <lineage>
        <taxon>Eukaryota</taxon>
        <taxon>Fungi</taxon>
        <taxon>Dikarya</taxon>
        <taxon>Ascomycota</taxon>
        <taxon>Pezizomycotina</taxon>
        <taxon>Dothideomycetes</taxon>
        <taxon>Dothideomycetidae</taxon>
        <taxon>Capnodiales</taxon>
        <taxon>Capnodiaceae</taxon>
        <taxon>Polychaeton</taxon>
    </lineage>
</organism>
<proteinExistence type="predicted"/>
<evidence type="ECO:0000313" key="2">
    <source>
        <dbReference type="EMBL" id="KAF2722056.1"/>
    </source>
</evidence>
<comment type="caution">
    <text evidence="2">The sequence shown here is derived from an EMBL/GenBank/DDBJ whole genome shotgun (WGS) entry which is preliminary data.</text>
</comment>
<name>A0A9P4UR00_9PEZI</name>
<evidence type="ECO:0000313" key="3">
    <source>
        <dbReference type="Proteomes" id="UP000799441"/>
    </source>
</evidence>
<reference evidence="2" key="1">
    <citation type="journal article" date="2020" name="Stud. Mycol.">
        <title>101 Dothideomycetes genomes: a test case for predicting lifestyles and emergence of pathogens.</title>
        <authorList>
            <person name="Haridas S."/>
            <person name="Albert R."/>
            <person name="Binder M."/>
            <person name="Bloem J."/>
            <person name="Labutti K."/>
            <person name="Salamov A."/>
            <person name="Andreopoulos B."/>
            <person name="Baker S."/>
            <person name="Barry K."/>
            <person name="Bills G."/>
            <person name="Bluhm B."/>
            <person name="Cannon C."/>
            <person name="Castanera R."/>
            <person name="Culley D."/>
            <person name="Daum C."/>
            <person name="Ezra D."/>
            <person name="Gonzalez J."/>
            <person name="Henrissat B."/>
            <person name="Kuo A."/>
            <person name="Liang C."/>
            <person name="Lipzen A."/>
            <person name="Lutzoni F."/>
            <person name="Magnuson J."/>
            <person name="Mondo S."/>
            <person name="Nolan M."/>
            <person name="Ohm R."/>
            <person name="Pangilinan J."/>
            <person name="Park H.-J."/>
            <person name="Ramirez L."/>
            <person name="Alfaro M."/>
            <person name="Sun H."/>
            <person name="Tritt A."/>
            <person name="Yoshinaga Y."/>
            <person name="Zwiers L.-H."/>
            <person name="Turgeon B."/>
            <person name="Goodwin S."/>
            <person name="Spatafora J."/>
            <person name="Crous P."/>
            <person name="Grigoriev I."/>
        </authorList>
    </citation>
    <scope>NUCLEOTIDE SEQUENCE</scope>
    <source>
        <strain evidence="2">CBS 116435</strain>
    </source>
</reference>